<evidence type="ECO:0008006" key="3">
    <source>
        <dbReference type="Google" id="ProtNLM"/>
    </source>
</evidence>
<reference evidence="1 2" key="1">
    <citation type="submission" date="2017-10" db="EMBL/GenBank/DDBJ databases">
        <title>Whole genome sequencing of members of genus Pseudoxanthomonas.</title>
        <authorList>
            <person name="Kumar S."/>
            <person name="Bansal K."/>
            <person name="Kaur A."/>
            <person name="Patil P."/>
            <person name="Sharma S."/>
            <person name="Patil P.B."/>
        </authorList>
    </citation>
    <scope>NUCLEOTIDE SEQUENCE [LARGE SCALE GENOMIC DNA]</scope>
    <source>
        <strain evidence="1 2">DSM 17801</strain>
    </source>
</reference>
<name>A0ABQ6Z677_9GAMM</name>
<dbReference type="RefSeq" id="WP_162410468.1">
    <property type="nucleotide sequence ID" value="NZ_PDWN01000009.1"/>
</dbReference>
<proteinExistence type="predicted"/>
<sequence>MTEPKTRPTGEPVEDFLGRFVEPRRTEARALVELMQEVTGEPPVVWGGDIVGFGQYAQRYADGRQLPWPLLAFSPRAKELSIYLMDGFDGRQALLAELGRHRAGKSCLYLRRLSDASPEVLRRLLAASAATLEPLRIR</sequence>
<organism evidence="1 2">
    <name type="scientific">Pseudoxanthomonas daejeonensis</name>
    <dbReference type="NCBI Taxonomy" id="266062"/>
    <lineage>
        <taxon>Bacteria</taxon>
        <taxon>Pseudomonadati</taxon>
        <taxon>Pseudomonadota</taxon>
        <taxon>Gammaproteobacteria</taxon>
        <taxon>Lysobacterales</taxon>
        <taxon>Lysobacteraceae</taxon>
        <taxon>Pseudoxanthomonas</taxon>
    </lineage>
</organism>
<dbReference type="Proteomes" id="UP000788419">
    <property type="component" value="Unassembled WGS sequence"/>
</dbReference>
<gene>
    <name evidence="1" type="ORF">CSC65_10070</name>
</gene>
<keyword evidence="2" id="KW-1185">Reference proteome</keyword>
<accession>A0ABQ6Z677</accession>
<evidence type="ECO:0000313" key="2">
    <source>
        <dbReference type="Proteomes" id="UP000788419"/>
    </source>
</evidence>
<dbReference type="EMBL" id="PDWN01000009">
    <property type="protein sequence ID" value="KAF1693999.1"/>
    <property type="molecule type" value="Genomic_DNA"/>
</dbReference>
<evidence type="ECO:0000313" key="1">
    <source>
        <dbReference type="EMBL" id="KAF1693999.1"/>
    </source>
</evidence>
<comment type="caution">
    <text evidence="1">The sequence shown here is derived from an EMBL/GenBank/DDBJ whole genome shotgun (WGS) entry which is preliminary data.</text>
</comment>
<protein>
    <recommendedName>
        <fullName evidence="3">YdhG-like domain-containing protein</fullName>
    </recommendedName>
</protein>